<evidence type="ECO:0000256" key="3">
    <source>
        <dbReference type="ARBA" id="ARBA00022884"/>
    </source>
</evidence>
<dbReference type="InterPro" id="IPR001971">
    <property type="entry name" value="Ribosomal_uS11"/>
</dbReference>
<evidence type="ECO:0000256" key="9">
    <source>
        <dbReference type="RuleBase" id="RU003629"/>
    </source>
</evidence>
<dbReference type="PROSITE" id="PS00054">
    <property type="entry name" value="RIBOSOMAL_S11"/>
    <property type="match status" value="1"/>
</dbReference>
<keyword evidence="5 8" id="KW-0687">Ribonucleoprotein</keyword>
<dbReference type="InterPro" id="IPR018102">
    <property type="entry name" value="Ribosomal_uS11_CS"/>
</dbReference>
<evidence type="ECO:0000313" key="11">
    <source>
        <dbReference type="Proteomes" id="UP000295525"/>
    </source>
</evidence>
<dbReference type="EMBL" id="SMAJ01000022">
    <property type="protein sequence ID" value="TCT01800.1"/>
    <property type="molecule type" value="Genomic_DNA"/>
</dbReference>
<comment type="subunit">
    <text evidence="8">Part of the 30S ribosomal subunit. Interacts with proteins S7 and S18. Binds to IF-3.</text>
</comment>
<dbReference type="GO" id="GO:0003735">
    <property type="term" value="F:structural constituent of ribosome"/>
    <property type="evidence" value="ECO:0007669"/>
    <property type="project" value="InterPro"/>
</dbReference>
<dbReference type="AlphaFoldDB" id="A0A4R3LN69"/>
<reference evidence="10 11" key="1">
    <citation type="submission" date="2019-03" db="EMBL/GenBank/DDBJ databases">
        <title>Genomic Encyclopedia of Type Strains, Phase IV (KMG-IV): sequencing the most valuable type-strain genomes for metagenomic binning, comparative biology and taxonomic classification.</title>
        <authorList>
            <person name="Goeker M."/>
        </authorList>
    </citation>
    <scope>NUCLEOTIDE SEQUENCE [LARGE SCALE GENOMIC DNA]</scope>
    <source>
        <strain evidence="10 11">DSM 24591</strain>
    </source>
</reference>
<dbReference type="PANTHER" id="PTHR11759">
    <property type="entry name" value="40S RIBOSOMAL PROTEIN S14/30S RIBOSOMAL PROTEIN S11"/>
    <property type="match status" value="1"/>
</dbReference>
<dbReference type="OrthoDB" id="9806415at2"/>
<evidence type="ECO:0000256" key="6">
    <source>
        <dbReference type="ARBA" id="ARBA00035160"/>
    </source>
</evidence>
<dbReference type="NCBIfam" id="NF003698">
    <property type="entry name" value="PRK05309.1"/>
    <property type="match status" value="1"/>
</dbReference>
<dbReference type="GO" id="GO:0006412">
    <property type="term" value="P:translation"/>
    <property type="evidence" value="ECO:0007669"/>
    <property type="project" value="UniProtKB-UniRule"/>
</dbReference>
<proteinExistence type="inferred from homology"/>
<keyword evidence="2 8" id="KW-0699">rRNA-binding</keyword>
<dbReference type="InterPro" id="IPR019981">
    <property type="entry name" value="Ribosomal_uS11_bac-type"/>
</dbReference>
<evidence type="ECO:0000256" key="2">
    <source>
        <dbReference type="ARBA" id="ARBA00022730"/>
    </source>
</evidence>
<protein>
    <recommendedName>
        <fullName evidence="6 8">Small ribosomal subunit protein uS11</fullName>
    </recommendedName>
</protein>
<evidence type="ECO:0000256" key="4">
    <source>
        <dbReference type="ARBA" id="ARBA00022980"/>
    </source>
</evidence>
<comment type="similarity">
    <text evidence="1 8 9">Belongs to the universal ribosomal protein uS11 family.</text>
</comment>
<dbReference type="NCBIfam" id="TIGR03632">
    <property type="entry name" value="uS11_bact"/>
    <property type="match status" value="1"/>
</dbReference>
<dbReference type="Gene3D" id="3.30.420.80">
    <property type="entry name" value="Ribosomal protein S11"/>
    <property type="match status" value="1"/>
</dbReference>
<dbReference type="GO" id="GO:1990904">
    <property type="term" value="C:ribonucleoprotein complex"/>
    <property type="evidence" value="ECO:0007669"/>
    <property type="project" value="UniProtKB-KW"/>
</dbReference>
<dbReference type="Pfam" id="PF00411">
    <property type="entry name" value="Ribosomal_S11"/>
    <property type="match status" value="1"/>
</dbReference>
<name>A0A4R3LN69_9BURK</name>
<evidence type="ECO:0000256" key="5">
    <source>
        <dbReference type="ARBA" id="ARBA00023274"/>
    </source>
</evidence>
<dbReference type="GO" id="GO:0019843">
    <property type="term" value="F:rRNA binding"/>
    <property type="evidence" value="ECO:0007669"/>
    <property type="project" value="UniProtKB-UniRule"/>
</dbReference>
<keyword evidence="3 8" id="KW-0694">RNA-binding</keyword>
<evidence type="ECO:0000256" key="8">
    <source>
        <dbReference type="HAMAP-Rule" id="MF_01310"/>
    </source>
</evidence>
<dbReference type="PIRSF" id="PIRSF002131">
    <property type="entry name" value="Ribosomal_S11"/>
    <property type="match status" value="1"/>
</dbReference>
<evidence type="ECO:0000256" key="7">
    <source>
        <dbReference type="ARBA" id="ARBA00058053"/>
    </source>
</evidence>
<dbReference type="FunFam" id="3.30.420.80:FF:000001">
    <property type="entry name" value="30S ribosomal protein S11"/>
    <property type="match status" value="1"/>
</dbReference>
<dbReference type="RefSeq" id="WP_132585754.1">
    <property type="nucleotide sequence ID" value="NZ_SMAJ01000022.1"/>
</dbReference>
<dbReference type="InterPro" id="IPR036967">
    <property type="entry name" value="Ribosomal_uS11_sf"/>
</dbReference>
<organism evidence="10 11">
    <name type="scientific">Paralcaligenes ureilyticus</name>
    <dbReference type="NCBI Taxonomy" id="627131"/>
    <lineage>
        <taxon>Bacteria</taxon>
        <taxon>Pseudomonadati</taxon>
        <taxon>Pseudomonadota</taxon>
        <taxon>Betaproteobacteria</taxon>
        <taxon>Burkholderiales</taxon>
        <taxon>Alcaligenaceae</taxon>
        <taxon>Paralcaligenes</taxon>
    </lineage>
</organism>
<keyword evidence="4 8" id="KW-0689">Ribosomal protein</keyword>
<sequence length="133" mass="13962">MAKASTSGATRVRKKVKKSVSDGIAHVHASFNNTIITITDRQGNALSWATSGGAGFKGSRKSTPFAAQVAAESAGRVALEYGIKTLEVRIKGPGPGRESSVRALNALGIKISSISDITPVPHNGCRPPKRRRI</sequence>
<dbReference type="HAMAP" id="MF_01310">
    <property type="entry name" value="Ribosomal_uS11"/>
    <property type="match status" value="1"/>
</dbReference>
<dbReference type="GO" id="GO:0005840">
    <property type="term" value="C:ribosome"/>
    <property type="evidence" value="ECO:0007669"/>
    <property type="project" value="UniProtKB-KW"/>
</dbReference>
<evidence type="ECO:0000313" key="10">
    <source>
        <dbReference type="EMBL" id="TCT01800.1"/>
    </source>
</evidence>
<comment type="caution">
    <text evidence="10">The sequence shown here is derived from an EMBL/GenBank/DDBJ whole genome shotgun (WGS) entry which is preliminary data.</text>
</comment>
<evidence type="ECO:0000256" key="1">
    <source>
        <dbReference type="ARBA" id="ARBA00006194"/>
    </source>
</evidence>
<keyword evidence="11" id="KW-1185">Reference proteome</keyword>
<dbReference type="SUPFAM" id="SSF53137">
    <property type="entry name" value="Translational machinery components"/>
    <property type="match status" value="1"/>
</dbReference>
<gene>
    <name evidence="8" type="primary">rpsK</name>
    <name evidence="10" type="ORF">EDC26_12260</name>
</gene>
<accession>A0A4R3LN69</accession>
<dbReference type="Proteomes" id="UP000295525">
    <property type="component" value="Unassembled WGS sequence"/>
</dbReference>
<comment type="function">
    <text evidence="7 8">Located on the platform of the 30S subunit, it bridges several disparate RNA helices of the 16S rRNA. Forms part of the Shine-Dalgarno cleft in the 70S ribosome.</text>
</comment>